<name>M1CSF2_SOLTU</name>
<evidence type="ECO:0000313" key="2">
    <source>
        <dbReference type="Proteomes" id="UP000011115"/>
    </source>
</evidence>
<dbReference type="Gramene" id="PGSC0003DMT400073667">
    <property type="protein sequence ID" value="PGSC0003DMT400073667"/>
    <property type="gene ID" value="PGSC0003DMG400028615"/>
</dbReference>
<dbReference type="Proteomes" id="UP000011115">
    <property type="component" value="Unassembled WGS sequence"/>
</dbReference>
<organism evidence="1 2">
    <name type="scientific">Solanum tuberosum</name>
    <name type="common">Potato</name>
    <dbReference type="NCBI Taxonomy" id="4113"/>
    <lineage>
        <taxon>Eukaryota</taxon>
        <taxon>Viridiplantae</taxon>
        <taxon>Streptophyta</taxon>
        <taxon>Embryophyta</taxon>
        <taxon>Tracheophyta</taxon>
        <taxon>Spermatophyta</taxon>
        <taxon>Magnoliopsida</taxon>
        <taxon>eudicotyledons</taxon>
        <taxon>Gunneridae</taxon>
        <taxon>Pentapetalae</taxon>
        <taxon>asterids</taxon>
        <taxon>lamiids</taxon>
        <taxon>Solanales</taxon>
        <taxon>Solanaceae</taxon>
        <taxon>Solanoideae</taxon>
        <taxon>Solaneae</taxon>
        <taxon>Solanum</taxon>
    </lineage>
</organism>
<accession>M1CSF2</accession>
<protein>
    <submittedName>
        <fullName evidence="1">Coatomer beta subunit</fullName>
    </submittedName>
</protein>
<proteinExistence type="predicted"/>
<keyword evidence="2" id="KW-1185">Reference proteome</keyword>
<reference evidence="2" key="1">
    <citation type="journal article" date="2011" name="Nature">
        <title>Genome sequence and analysis of the tuber crop potato.</title>
        <authorList>
            <consortium name="The Potato Genome Sequencing Consortium"/>
        </authorList>
    </citation>
    <scope>NUCLEOTIDE SEQUENCE [LARGE SCALE GENOMIC DNA]</scope>
    <source>
        <strain evidence="2">cv. DM1-3 516 R44</strain>
    </source>
</reference>
<sequence>MLTVVIGSEKTCSKIGKGKVSGSTSFRAMDIGKFVFRDCMHLELPDPELQKLSSGVWPGLSMAKTCTTVGESPCSAK</sequence>
<dbReference type="AlphaFoldDB" id="M1CSF2"/>
<dbReference type="ExpressionAtlas" id="M1CSF2">
    <property type="expression patterns" value="baseline and differential"/>
</dbReference>
<evidence type="ECO:0000313" key="1">
    <source>
        <dbReference type="EnsemblPlants" id="PGSC0003DMT400073667"/>
    </source>
</evidence>
<dbReference type="EnsemblPlants" id="PGSC0003DMT400073667">
    <property type="protein sequence ID" value="PGSC0003DMT400073667"/>
    <property type="gene ID" value="PGSC0003DMG400028615"/>
</dbReference>
<dbReference type="HOGENOM" id="CLU_2642859_0_0_1"/>
<reference evidence="1" key="2">
    <citation type="submission" date="2015-06" db="UniProtKB">
        <authorList>
            <consortium name="EnsemblPlants"/>
        </authorList>
    </citation>
    <scope>IDENTIFICATION</scope>
    <source>
        <strain evidence="1">DM1-3 516 R44</strain>
    </source>
</reference>